<dbReference type="OrthoDB" id="3790793at2"/>
<dbReference type="STRING" id="1045774.SAMN05421872_102354"/>
<protein>
    <submittedName>
        <fullName evidence="1">Uncharacterized protein</fullName>
    </submittedName>
</protein>
<organism evidence="1 2">
    <name type="scientific">Nocardioides lianchengensis</name>
    <dbReference type="NCBI Taxonomy" id="1045774"/>
    <lineage>
        <taxon>Bacteria</taxon>
        <taxon>Bacillati</taxon>
        <taxon>Actinomycetota</taxon>
        <taxon>Actinomycetes</taxon>
        <taxon>Propionibacteriales</taxon>
        <taxon>Nocardioidaceae</taxon>
        <taxon>Nocardioides</taxon>
    </lineage>
</organism>
<dbReference type="Proteomes" id="UP000199034">
    <property type="component" value="Unassembled WGS sequence"/>
</dbReference>
<sequence length="106" mass="11004">MARTLALPIAVGRDRGLTAHEQDSEAEIAQSVALLADTRPGERAALPDYGLPDPVGSGLDADLLVGVVTEWEERADPADVEVLVAAAVQAAAVHPSAYVDTDSEES</sequence>
<gene>
    <name evidence="1" type="ORF">SAMN05421872_102354</name>
</gene>
<accession>A0A1G6LT90</accession>
<dbReference type="Gene3D" id="3.10.450.40">
    <property type="match status" value="1"/>
</dbReference>
<dbReference type="AlphaFoldDB" id="A0A1G6LT90"/>
<reference evidence="1 2" key="1">
    <citation type="submission" date="2016-10" db="EMBL/GenBank/DDBJ databases">
        <authorList>
            <person name="de Groot N.N."/>
        </authorList>
    </citation>
    <scope>NUCLEOTIDE SEQUENCE [LARGE SCALE GENOMIC DNA]</scope>
    <source>
        <strain evidence="1 2">CGMCC 4.6858</strain>
    </source>
</reference>
<keyword evidence="2" id="KW-1185">Reference proteome</keyword>
<dbReference type="RefSeq" id="WP_090851765.1">
    <property type="nucleotide sequence ID" value="NZ_FMZM01000002.1"/>
</dbReference>
<dbReference type="SUPFAM" id="SSF160719">
    <property type="entry name" value="gpW/gp25-like"/>
    <property type="match status" value="1"/>
</dbReference>
<evidence type="ECO:0000313" key="2">
    <source>
        <dbReference type="Proteomes" id="UP000199034"/>
    </source>
</evidence>
<evidence type="ECO:0000313" key="1">
    <source>
        <dbReference type="EMBL" id="SDC46482.1"/>
    </source>
</evidence>
<proteinExistence type="predicted"/>
<name>A0A1G6LT90_9ACTN</name>
<dbReference type="EMBL" id="FMZM01000002">
    <property type="protein sequence ID" value="SDC46482.1"/>
    <property type="molecule type" value="Genomic_DNA"/>
</dbReference>